<name>A0ABT7UJV5_9FIRM</name>
<dbReference type="EMBL" id="JAUDCK010000034">
    <property type="protein sequence ID" value="MDM8196434.1"/>
    <property type="molecule type" value="Genomic_DNA"/>
</dbReference>
<evidence type="ECO:0000313" key="11">
    <source>
        <dbReference type="Proteomes" id="UP001529275"/>
    </source>
</evidence>
<keyword evidence="6 8" id="KW-1133">Transmembrane helix</keyword>
<gene>
    <name evidence="10" type="ORF">QUV98_08925</name>
</gene>
<evidence type="ECO:0000313" key="10">
    <source>
        <dbReference type="EMBL" id="MDM8196434.1"/>
    </source>
</evidence>
<keyword evidence="2" id="KW-0813">Transport</keyword>
<reference evidence="10 11" key="2">
    <citation type="submission" date="2023-06" db="EMBL/GenBank/DDBJ databases">
        <authorList>
            <person name="Zeman M."/>
            <person name="Kubasova T."/>
            <person name="Jahodarova E."/>
            <person name="Nykrynova M."/>
            <person name="Rychlik I."/>
        </authorList>
    </citation>
    <scope>NUCLEOTIDE SEQUENCE [LARGE SCALE GENOMIC DNA]</scope>
    <source>
        <strain evidence="10 11">ET341</strain>
    </source>
</reference>
<keyword evidence="4 10" id="KW-0762">Sugar transport</keyword>
<feature type="transmembrane region" description="Helical" evidence="8">
    <location>
        <begin position="299"/>
        <end position="319"/>
    </location>
</feature>
<protein>
    <submittedName>
        <fullName evidence="10">PTS sugar transporter subunit IIC</fullName>
    </submittedName>
</protein>
<evidence type="ECO:0000256" key="6">
    <source>
        <dbReference type="ARBA" id="ARBA00022989"/>
    </source>
</evidence>
<keyword evidence="11" id="KW-1185">Reference proteome</keyword>
<feature type="transmembrane region" description="Helical" evidence="8">
    <location>
        <begin position="126"/>
        <end position="148"/>
    </location>
</feature>
<evidence type="ECO:0000256" key="5">
    <source>
        <dbReference type="ARBA" id="ARBA00022692"/>
    </source>
</evidence>
<dbReference type="Pfam" id="PF13303">
    <property type="entry name" value="PTS_EIIC_2"/>
    <property type="match status" value="1"/>
</dbReference>
<feature type="transmembrane region" description="Helical" evidence="8">
    <location>
        <begin position="102"/>
        <end position="119"/>
    </location>
</feature>
<evidence type="ECO:0000256" key="8">
    <source>
        <dbReference type="SAM" id="Phobius"/>
    </source>
</evidence>
<dbReference type="Proteomes" id="UP001529275">
    <property type="component" value="Unassembled WGS sequence"/>
</dbReference>
<comment type="subcellular location">
    <subcellularLocation>
        <location evidence="1">Cell membrane</location>
        <topology evidence="1">Multi-pass membrane protein</topology>
    </subcellularLocation>
</comment>
<comment type="caution">
    <text evidence="10">The sequence shown here is derived from an EMBL/GenBank/DDBJ whole genome shotgun (WGS) entry which is preliminary data.</text>
</comment>
<evidence type="ECO:0000256" key="2">
    <source>
        <dbReference type="ARBA" id="ARBA00022448"/>
    </source>
</evidence>
<feature type="transmembrane region" description="Helical" evidence="8">
    <location>
        <begin position="249"/>
        <end position="271"/>
    </location>
</feature>
<feature type="transmembrane region" description="Helical" evidence="8">
    <location>
        <begin position="168"/>
        <end position="191"/>
    </location>
</feature>
<feature type="transmembrane region" description="Helical" evidence="8">
    <location>
        <begin position="43"/>
        <end position="66"/>
    </location>
</feature>
<feature type="transmembrane region" description="Helical" evidence="8">
    <location>
        <begin position="198"/>
        <end position="220"/>
    </location>
</feature>
<feature type="domain" description="Phosphotransferase system EIIC" evidence="9">
    <location>
        <begin position="12"/>
        <end position="334"/>
    </location>
</feature>
<keyword evidence="5 8" id="KW-0812">Transmembrane</keyword>
<organism evidence="10 11">
    <name type="scientific">Massilimicrobiota timonensis</name>
    <dbReference type="NCBI Taxonomy" id="1776392"/>
    <lineage>
        <taxon>Bacteria</taxon>
        <taxon>Bacillati</taxon>
        <taxon>Bacillota</taxon>
        <taxon>Erysipelotrichia</taxon>
        <taxon>Erysipelotrichales</taxon>
        <taxon>Erysipelotrichaceae</taxon>
        <taxon>Massilimicrobiota</taxon>
    </lineage>
</organism>
<evidence type="ECO:0000256" key="3">
    <source>
        <dbReference type="ARBA" id="ARBA00022475"/>
    </source>
</evidence>
<feature type="transmembrane region" description="Helical" evidence="8">
    <location>
        <begin position="73"/>
        <end position="96"/>
    </location>
</feature>
<dbReference type="InterPro" id="IPR003352">
    <property type="entry name" value="PTS_EIIC"/>
</dbReference>
<reference evidence="11" key="1">
    <citation type="submission" date="2023-06" db="EMBL/GenBank/DDBJ databases">
        <title>Identification and characterization of horizontal gene transfer across gut microbiota members of farm animals based on homology search.</title>
        <authorList>
            <person name="Zeman M."/>
            <person name="Kubasova T."/>
            <person name="Jahodarova E."/>
            <person name="Nykrynova M."/>
            <person name="Rychlik I."/>
        </authorList>
    </citation>
    <scope>NUCLEOTIDE SEQUENCE [LARGE SCALE GENOMIC DNA]</scope>
    <source>
        <strain evidence="11">ET341</strain>
    </source>
</reference>
<evidence type="ECO:0000256" key="1">
    <source>
        <dbReference type="ARBA" id="ARBA00004651"/>
    </source>
</evidence>
<evidence type="ECO:0000256" key="7">
    <source>
        <dbReference type="ARBA" id="ARBA00023136"/>
    </source>
</evidence>
<evidence type="ECO:0000259" key="9">
    <source>
        <dbReference type="Pfam" id="PF13303"/>
    </source>
</evidence>
<dbReference type="RefSeq" id="WP_289528013.1">
    <property type="nucleotide sequence ID" value="NZ_JAUDCK010000034.1"/>
</dbReference>
<proteinExistence type="predicted"/>
<feature type="transmembrane region" description="Helical" evidence="8">
    <location>
        <begin position="9"/>
        <end position="31"/>
    </location>
</feature>
<evidence type="ECO:0000256" key="4">
    <source>
        <dbReference type="ARBA" id="ARBA00022597"/>
    </source>
</evidence>
<keyword evidence="3" id="KW-1003">Cell membrane</keyword>
<sequence>MARNRHENYIVRTLNGLAYGYFVSVVFGIILKQIGTAIHINMLYQWGVMLGYLMGPAIGIAMGLCIDARGMNLLTALLAGTIGAGTIVVDGGQISLATGNPLLAYIAVILAIEVGRLVQGKTPFDIWLVPVMSIGCAGLVVWLIGPFMHQISFWLNSVMKQCAIMPSVLMGMLVALLAGVITTSPLSSLLLTSIMVDFNGVVLGAVLAGVCSQMIGFAVMSMNDNRFGEVLAIGLGTSLLQFKNIVKRPVIWIPPLLASMLSGMISVFFSLRCNVQGSAMGLTGLLGLTDSFSIMATTYWIPLFLIDVVLPMVVCYSMYKAFRKLNYIKNGDLQISQI</sequence>
<keyword evidence="7 8" id="KW-0472">Membrane</keyword>
<accession>A0ABT7UJV5</accession>